<evidence type="ECO:0000256" key="3">
    <source>
        <dbReference type="ARBA" id="ARBA00022490"/>
    </source>
</evidence>
<dbReference type="AlphaFoldDB" id="A0A0D0A226"/>
<dbReference type="EMBL" id="KN833703">
    <property type="protein sequence ID" value="KIK26133.1"/>
    <property type="molecule type" value="Genomic_DNA"/>
</dbReference>
<dbReference type="CDD" id="cd00065">
    <property type="entry name" value="FYVE_like_SF"/>
    <property type="match status" value="1"/>
</dbReference>
<evidence type="ECO:0000256" key="2">
    <source>
        <dbReference type="ARBA" id="ARBA00004496"/>
    </source>
</evidence>
<dbReference type="Pfam" id="PF10497">
    <property type="entry name" value="zf-4CXXC_R1"/>
    <property type="match status" value="1"/>
</dbReference>
<evidence type="ECO:0000256" key="5">
    <source>
        <dbReference type="ARBA" id="ARBA00022553"/>
    </source>
</evidence>
<evidence type="ECO:0000256" key="4">
    <source>
        <dbReference type="ARBA" id="ARBA00022499"/>
    </source>
</evidence>
<accession>A0A0D0A226</accession>
<reference evidence="12 13" key="1">
    <citation type="submission" date="2014-04" db="EMBL/GenBank/DDBJ databases">
        <authorList>
            <consortium name="DOE Joint Genome Institute"/>
            <person name="Kuo A."/>
            <person name="Kohler A."/>
            <person name="Costa M.D."/>
            <person name="Nagy L.G."/>
            <person name="Floudas D."/>
            <person name="Copeland A."/>
            <person name="Barry K.W."/>
            <person name="Cichocki N."/>
            <person name="Veneault-Fourrey C."/>
            <person name="LaButti K."/>
            <person name="Lindquist E.A."/>
            <person name="Lipzen A."/>
            <person name="Lundell T."/>
            <person name="Morin E."/>
            <person name="Murat C."/>
            <person name="Sun H."/>
            <person name="Tunlid A."/>
            <person name="Henrissat B."/>
            <person name="Grigoriev I.V."/>
            <person name="Hibbett D.S."/>
            <person name="Martin F."/>
            <person name="Nordberg H.P."/>
            <person name="Cantor M.N."/>
            <person name="Hua S.X."/>
        </authorList>
    </citation>
    <scope>NUCLEOTIDE SEQUENCE [LARGE SCALE GENOMIC DNA]</scope>
    <source>
        <strain evidence="12 13">441</strain>
    </source>
</reference>
<keyword evidence="6" id="KW-0832">Ubl conjugation</keyword>
<dbReference type="Proteomes" id="UP000054018">
    <property type="component" value="Unassembled WGS sequence"/>
</dbReference>
<feature type="domain" description="Zinc-finger" evidence="11">
    <location>
        <begin position="749"/>
        <end position="824"/>
    </location>
</feature>
<protein>
    <recommendedName>
        <fullName evidence="11">Zinc-finger domain-containing protein</fullName>
    </recommendedName>
</protein>
<feature type="compositionally biased region" description="Low complexity" evidence="10">
    <location>
        <begin position="268"/>
        <end position="278"/>
    </location>
</feature>
<evidence type="ECO:0000256" key="1">
    <source>
        <dbReference type="ARBA" id="ARBA00004123"/>
    </source>
</evidence>
<dbReference type="InterPro" id="IPR040221">
    <property type="entry name" value="CDCA7/CDA7L"/>
</dbReference>
<evidence type="ECO:0000313" key="12">
    <source>
        <dbReference type="EMBL" id="KIK26133.1"/>
    </source>
</evidence>
<reference evidence="13" key="2">
    <citation type="submission" date="2015-01" db="EMBL/GenBank/DDBJ databases">
        <title>Evolutionary Origins and Diversification of the Mycorrhizal Mutualists.</title>
        <authorList>
            <consortium name="DOE Joint Genome Institute"/>
            <consortium name="Mycorrhizal Genomics Consortium"/>
            <person name="Kohler A."/>
            <person name="Kuo A."/>
            <person name="Nagy L.G."/>
            <person name="Floudas D."/>
            <person name="Copeland A."/>
            <person name="Barry K.W."/>
            <person name="Cichocki N."/>
            <person name="Veneault-Fourrey C."/>
            <person name="LaButti K."/>
            <person name="Lindquist E.A."/>
            <person name="Lipzen A."/>
            <person name="Lundell T."/>
            <person name="Morin E."/>
            <person name="Murat C."/>
            <person name="Riley R."/>
            <person name="Ohm R."/>
            <person name="Sun H."/>
            <person name="Tunlid A."/>
            <person name="Henrissat B."/>
            <person name="Grigoriev I.V."/>
            <person name="Hibbett D.S."/>
            <person name="Martin F."/>
        </authorList>
    </citation>
    <scope>NUCLEOTIDE SEQUENCE [LARGE SCALE GENOMIC DNA]</scope>
    <source>
        <strain evidence="13">441</strain>
    </source>
</reference>
<keyword evidence="3" id="KW-0963">Cytoplasm</keyword>
<comment type="subcellular location">
    <subcellularLocation>
        <location evidence="2">Cytoplasm</location>
    </subcellularLocation>
    <subcellularLocation>
        <location evidence="1">Nucleus</location>
    </subcellularLocation>
</comment>
<feature type="region of interest" description="Disordered" evidence="10">
    <location>
        <begin position="250"/>
        <end position="283"/>
    </location>
</feature>
<dbReference type="STRING" id="765257.A0A0D0A226"/>
<sequence>MLKPDISEFASWDGNHHPRDRRQHPIPSSLASELRLAAGNHQNHFAFEQAQFQPFERTCSSGVSSDSEILRHHAQSFTPTTDLSPYSLSALSTPSSISVHLPSKQPELPQDHGEVTLQDIPPHNRSMCPPEASSSRTINCENNPRIINGSSKSVIPAKDHPEVIDLTLSDDNVEEPILITIRDSSPLEWMEPLFTPPPTKKRARVLMDHVAVPALPKGITKAEYEPMFALPAPSAHLSRASVFDAPETVVSGNNTSLGKGKGKQRTDPPISISSPASVPRKKRKHAPAYLGEGVDTRGNVIIDAFCTHTVLPLANPEEESLPHWKAMITDARFTFTKQADRHMLASTPEVVDLVTKYHIQRPEGNYVDSQDVHAHVTSVGSDCMSLQERPAWELTPSCASPKITTADGNRHIEQTQPTSNSTLHYSDALESYSSRPSVAPPPAYPTAVSGALPDKGVAFGIDEDVDLNLYFNGLGDSPSKKLPAPCEDTFRSPFPGTLRFNEQHMGLSSFGGDGFFGVPPSPSCGDSGQLPASVSPSVFLTGHEDTPLDFHDSHSSSQWTLGNDIDSPRVGDVMISQESGTIDPSLLRGSAASEESTSKRKHQPRLSMPEPIVYVRRPQDVSGMRSGKKPVQIKFREQESPEDSGHHIEGISVVAPRSSMTKGQSPSDETQDDPDWVPSGSRVPSASKRNTKPRAPINMVESDLELSHPPLAAANVPSISLQSNGDKIRIRLKGPRPPGGVTHGIPNTVEKTFCHHCRNTTNRLKMRCSNDVGGGQACGKRFCQRCIEKRYPDITFDRFSRSFLCPFCTNTCNCSSCSRKRGEDYVSMRATSFTGPRIQPNVNAVQNRTSATPVSGDASTTAVSKPSAESNFWAHVYNLEEQHLGAAYREEPSPIPKPLEKRTPRVFIGRPLKSWKVRSVRDLEAMSDKVTTFMENLEKQGKGKGKGKAVEFPLRLFIGNRAALHEPFGPMFSALSPASSRSPSPELGSENRLLQIPEAEGFWPQPDVGESCVWRPPPLLGLERGLSLPLSDEQVAKAIQVALAALS</sequence>
<evidence type="ECO:0000313" key="13">
    <source>
        <dbReference type="Proteomes" id="UP000054018"/>
    </source>
</evidence>
<feature type="region of interest" description="Disordered" evidence="10">
    <location>
        <begin position="551"/>
        <end position="696"/>
    </location>
</feature>
<evidence type="ECO:0000256" key="6">
    <source>
        <dbReference type="ARBA" id="ARBA00022843"/>
    </source>
</evidence>
<feature type="region of interest" description="Disordered" evidence="10">
    <location>
        <begin position="117"/>
        <end position="136"/>
    </location>
</feature>
<organism evidence="12 13">
    <name type="scientific">Pisolithus microcarpus 441</name>
    <dbReference type="NCBI Taxonomy" id="765257"/>
    <lineage>
        <taxon>Eukaryota</taxon>
        <taxon>Fungi</taxon>
        <taxon>Dikarya</taxon>
        <taxon>Basidiomycota</taxon>
        <taxon>Agaricomycotina</taxon>
        <taxon>Agaricomycetes</taxon>
        <taxon>Agaricomycetidae</taxon>
        <taxon>Boletales</taxon>
        <taxon>Sclerodermatineae</taxon>
        <taxon>Pisolithaceae</taxon>
        <taxon>Pisolithus</taxon>
    </lineage>
</organism>
<dbReference type="PANTHER" id="PTHR31169">
    <property type="entry name" value="OS05G0300700 PROTEIN"/>
    <property type="match status" value="1"/>
</dbReference>
<keyword evidence="5" id="KW-0597">Phosphoprotein</keyword>
<keyword evidence="7" id="KW-0805">Transcription regulation</keyword>
<dbReference type="HOGENOM" id="CLU_270862_0_0_1"/>
<keyword evidence="9" id="KW-0539">Nucleus</keyword>
<evidence type="ECO:0000256" key="10">
    <source>
        <dbReference type="SAM" id="MobiDB-lite"/>
    </source>
</evidence>
<name>A0A0D0A226_9AGAM</name>
<gene>
    <name evidence="12" type="ORF">PISMIDRAFT_676272</name>
</gene>
<keyword evidence="13" id="KW-1185">Reference proteome</keyword>
<keyword evidence="4" id="KW-1017">Isopeptide bond</keyword>
<keyword evidence="8" id="KW-0804">Transcription</keyword>
<feature type="compositionally biased region" description="Polar residues" evidence="10">
    <location>
        <begin position="658"/>
        <end position="668"/>
    </location>
</feature>
<evidence type="ECO:0000256" key="9">
    <source>
        <dbReference type="ARBA" id="ARBA00023242"/>
    </source>
</evidence>
<evidence type="ECO:0000256" key="8">
    <source>
        <dbReference type="ARBA" id="ARBA00023163"/>
    </source>
</evidence>
<dbReference type="GO" id="GO:0005737">
    <property type="term" value="C:cytoplasm"/>
    <property type="evidence" value="ECO:0007669"/>
    <property type="project" value="UniProtKB-SubCell"/>
</dbReference>
<dbReference type="GO" id="GO:0005634">
    <property type="term" value="C:nucleus"/>
    <property type="evidence" value="ECO:0007669"/>
    <property type="project" value="UniProtKB-SubCell"/>
</dbReference>
<dbReference type="OrthoDB" id="298344at2759"/>
<feature type="compositionally biased region" description="Basic and acidic residues" evidence="10">
    <location>
        <begin position="634"/>
        <end position="649"/>
    </location>
</feature>
<evidence type="ECO:0000259" key="11">
    <source>
        <dbReference type="Pfam" id="PF10497"/>
    </source>
</evidence>
<dbReference type="GO" id="GO:0006355">
    <property type="term" value="P:regulation of DNA-templated transcription"/>
    <property type="evidence" value="ECO:0007669"/>
    <property type="project" value="InterPro"/>
</dbReference>
<dbReference type="PANTHER" id="PTHR31169:SF8">
    <property type="entry name" value="ZINC-FINGER DOMAIN OF MONOAMINE-OXIDASE A REPRESSOR R1 PROTEIN"/>
    <property type="match status" value="1"/>
</dbReference>
<evidence type="ECO:0000256" key="7">
    <source>
        <dbReference type="ARBA" id="ARBA00023015"/>
    </source>
</evidence>
<dbReference type="InterPro" id="IPR018866">
    <property type="entry name" value="Znf-4CXXC_R1"/>
</dbReference>
<proteinExistence type="predicted"/>